<accession>A0A437GUC4</accession>
<dbReference type="InterPro" id="IPR003115">
    <property type="entry name" value="ParB_N"/>
</dbReference>
<dbReference type="SMART" id="SM00470">
    <property type="entry name" value="ParB"/>
    <property type="match status" value="1"/>
</dbReference>
<dbReference type="OrthoDB" id="7806498at2"/>
<dbReference type="GO" id="GO:0009007">
    <property type="term" value="F:site-specific DNA-methyltransferase (adenine-specific) activity"/>
    <property type="evidence" value="ECO:0007669"/>
    <property type="project" value="UniProtKB-EC"/>
</dbReference>
<sequence>MPRTASVRKRTRVLLDTSSVIPSVVALPNDPHDALALAVTDVASDTLKPPPRRLRNNGPRQMSAIRSSIANFGFLNPILIDEENRIICGHARWLAAKDLGLATVPVIRVDHLTDEQKRVYAIAENRTGDLGEWDEDALRLEFSELLDLTLDLDLSIEVSGFARSEIDDLLVNSEGSGGTDDEENQPAPVTRPGDLWLLGDHRLLCGDALAEGSYTILMGEDRAQMVFSDSPYNLPTRAFSGKGKSQFPDFAMAAGELSPAEFTQFLTRAFDLSARFSQDGAIHFQCMDWRHQREMLDAGEAVYSELKNLVVWDKGKGGMGSFYRSQHELVYVWKVGDAKPINNFGLGDTGRYRTNVWAYRGNNTFHAGRDEELAAHPTVKPMALVADAMRDCSHRGGIVLDCFGGSGTTLLAAEHTGRRARLIEIDPKYCNAMIERWQKMTGREAVLASTGETWTEVAQARGVDLGDRSAGGPEEEVEHESMTCKSDPGRVDDREIVDIAASEREDG</sequence>
<evidence type="ECO:0000259" key="6">
    <source>
        <dbReference type="SMART" id="SM00470"/>
    </source>
</evidence>
<dbReference type="GO" id="GO:0045881">
    <property type="term" value="P:positive regulation of sporulation resulting in formation of a cellular spore"/>
    <property type="evidence" value="ECO:0007669"/>
    <property type="project" value="TreeGrafter"/>
</dbReference>
<evidence type="ECO:0000256" key="1">
    <source>
        <dbReference type="ARBA" id="ARBA00011900"/>
    </source>
</evidence>
<evidence type="ECO:0000313" key="8">
    <source>
        <dbReference type="Proteomes" id="UP000283003"/>
    </source>
</evidence>
<dbReference type="Pfam" id="PF02195">
    <property type="entry name" value="ParB_N"/>
    <property type="match status" value="1"/>
</dbReference>
<dbReference type="InterPro" id="IPR050336">
    <property type="entry name" value="Chromosome_partition/occlusion"/>
</dbReference>
<dbReference type="PANTHER" id="PTHR33375:SF1">
    <property type="entry name" value="CHROMOSOME-PARTITIONING PROTEIN PARB-RELATED"/>
    <property type="match status" value="1"/>
</dbReference>
<dbReference type="InterPro" id="IPR001091">
    <property type="entry name" value="RM_Methyltransferase"/>
</dbReference>
<dbReference type="CDD" id="cd16403">
    <property type="entry name" value="ParB_N_like_MT"/>
    <property type="match status" value="1"/>
</dbReference>
<name>A0A437GUC4_9SPHN</name>
<evidence type="ECO:0000256" key="2">
    <source>
        <dbReference type="ARBA" id="ARBA00022603"/>
    </source>
</evidence>
<comment type="catalytic activity">
    <reaction evidence="4">
        <text>a 2'-deoxyadenosine in DNA + S-adenosyl-L-methionine = an N(6)-methyl-2'-deoxyadenosine in DNA + S-adenosyl-L-homocysteine + H(+)</text>
        <dbReference type="Rhea" id="RHEA:15197"/>
        <dbReference type="Rhea" id="RHEA-COMP:12418"/>
        <dbReference type="Rhea" id="RHEA-COMP:12419"/>
        <dbReference type="ChEBI" id="CHEBI:15378"/>
        <dbReference type="ChEBI" id="CHEBI:57856"/>
        <dbReference type="ChEBI" id="CHEBI:59789"/>
        <dbReference type="ChEBI" id="CHEBI:90615"/>
        <dbReference type="ChEBI" id="CHEBI:90616"/>
        <dbReference type="EC" id="2.1.1.72"/>
    </reaction>
</comment>
<keyword evidence="8" id="KW-1185">Reference proteome</keyword>
<feature type="domain" description="ParB-like N-terminal" evidence="6">
    <location>
        <begin position="40"/>
        <end position="126"/>
    </location>
</feature>
<dbReference type="PANTHER" id="PTHR33375">
    <property type="entry name" value="CHROMOSOME-PARTITIONING PROTEIN PARB-RELATED"/>
    <property type="match status" value="1"/>
</dbReference>
<dbReference type="InterPro" id="IPR036086">
    <property type="entry name" value="ParB/Sulfiredoxin_sf"/>
</dbReference>
<gene>
    <name evidence="7" type="ORF">EKN06_14510</name>
</gene>
<evidence type="ECO:0000256" key="4">
    <source>
        <dbReference type="ARBA" id="ARBA00047942"/>
    </source>
</evidence>
<organism evidence="7 8">
    <name type="scientific">Croceicoccus ponticola</name>
    <dbReference type="NCBI Taxonomy" id="2217664"/>
    <lineage>
        <taxon>Bacteria</taxon>
        <taxon>Pseudomonadati</taxon>
        <taxon>Pseudomonadota</taxon>
        <taxon>Alphaproteobacteria</taxon>
        <taxon>Sphingomonadales</taxon>
        <taxon>Erythrobacteraceae</taxon>
        <taxon>Croceicoccus</taxon>
    </lineage>
</organism>
<dbReference type="GO" id="GO:0003677">
    <property type="term" value="F:DNA binding"/>
    <property type="evidence" value="ECO:0007669"/>
    <property type="project" value="InterPro"/>
</dbReference>
<feature type="compositionally biased region" description="Basic and acidic residues" evidence="5">
    <location>
        <begin position="479"/>
        <end position="491"/>
    </location>
</feature>
<dbReference type="GO" id="GO:0008170">
    <property type="term" value="F:N-methyltransferase activity"/>
    <property type="evidence" value="ECO:0007669"/>
    <property type="project" value="InterPro"/>
</dbReference>
<evidence type="ECO:0000256" key="5">
    <source>
        <dbReference type="SAM" id="MobiDB-lite"/>
    </source>
</evidence>
<dbReference type="Proteomes" id="UP000283003">
    <property type="component" value="Unassembled WGS sequence"/>
</dbReference>
<dbReference type="SUPFAM" id="SSF110849">
    <property type="entry name" value="ParB/Sulfiredoxin"/>
    <property type="match status" value="1"/>
</dbReference>
<evidence type="ECO:0000313" key="7">
    <source>
        <dbReference type="EMBL" id="RVQ65010.1"/>
    </source>
</evidence>
<dbReference type="GO" id="GO:0032259">
    <property type="term" value="P:methylation"/>
    <property type="evidence" value="ECO:0007669"/>
    <property type="project" value="UniProtKB-KW"/>
</dbReference>
<dbReference type="InterPro" id="IPR002941">
    <property type="entry name" value="DNA_methylase_N4/N6"/>
</dbReference>
<comment type="caution">
    <text evidence="7">The sequence shown here is derived from an EMBL/GenBank/DDBJ whole genome shotgun (WGS) entry which is preliminary data.</text>
</comment>
<dbReference type="Pfam" id="PF01555">
    <property type="entry name" value="N6_N4_Mtase"/>
    <property type="match status" value="1"/>
</dbReference>
<keyword evidence="3" id="KW-0808">Transferase</keyword>
<dbReference type="Gene3D" id="3.90.1530.10">
    <property type="entry name" value="Conserved hypothetical protein from pyrococcus furiosus pfu- 392566-001, ParB domain"/>
    <property type="match status" value="1"/>
</dbReference>
<dbReference type="EC" id="2.1.1.72" evidence="1"/>
<proteinExistence type="predicted"/>
<keyword evidence="2 7" id="KW-0489">Methyltransferase</keyword>
<dbReference type="EMBL" id="RXOL01000010">
    <property type="protein sequence ID" value="RVQ65010.1"/>
    <property type="molecule type" value="Genomic_DNA"/>
</dbReference>
<reference evidence="7 8" key="1">
    <citation type="submission" date="2018-12" db="EMBL/GenBank/DDBJ databases">
        <title>Croceicoccus ponticola sp. nov., a lipolytic bacterium isolated from seawater.</title>
        <authorList>
            <person name="Yoon J.-H."/>
        </authorList>
    </citation>
    <scope>NUCLEOTIDE SEQUENCE [LARGE SCALE GENOMIC DNA]</scope>
    <source>
        <strain evidence="7 8">GM-16</strain>
    </source>
</reference>
<dbReference type="PRINTS" id="PR00508">
    <property type="entry name" value="S21N4MTFRASE"/>
</dbReference>
<protein>
    <recommendedName>
        <fullName evidence="1">site-specific DNA-methyltransferase (adenine-specific)</fullName>
        <ecNumber evidence="1">2.1.1.72</ecNumber>
    </recommendedName>
</protein>
<dbReference type="GO" id="GO:0007059">
    <property type="term" value="P:chromosome segregation"/>
    <property type="evidence" value="ECO:0007669"/>
    <property type="project" value="TreeGrafter"/>
</dbReference>
<feature type="region of interest" description="Disordered" evidence="5">
    <location>
        <begin position="464"/>
        <end position="491"/>
    </location>
</feature>
<dbReference type="GO" id="GO:0005694">
    <property type="term" value="C:chromosome"/>
    <property type="evidence" value="ECO:0007669"/>
    <property type="project" value="TreeGrafter"/>
</dbReference>
<dbReference type="InterPro" id="IPR029063">
    <property type="entry name" value="SAM-dependent_MTases_sf"/>
</dbReference>
<evidence type="ECO:0000256" key="3">
    <source>
        <dbReference type="ARBA" id="ARBA00022679"/>
    </source>
</evidence>
<dbReference type="SUPFAM" id="SSF53335">
    <property type="entry name" value="S-adenosyl-L-methionine-dependent methyltransferases"/>
    <property type="match status" value="1"/>
</dbReference>
<dbReference type="AlphaFoldDB" id="A0A437GUC4"/>
<dbReference type="Gene3D" id="3.40.50.150">
    <property type="entry name" value="Vaccinia Virus protein VP39"/>
    <property type="match status" value="1"/>
</dbReference>